<accession>A0A2U1K5Q8</accession>
<evidence type="ECO:0000313" key="1">
    <source>
        <dbReference type="EMBL" id="PWA12323.1"/>
    </source>
</evidence>
<name>A0A2U1K5Q8_9BACI</name>
<comment type="caution">
    <text evidence="1">The sequence shown here is derived from an EMBL/GenBank/DDBJ whole genome shotgun (WGS) entry which is preliminary data.</text>
</comment>
<protein>
    <submittedName>
        <fullName evidence="1">Uncharacterized protein</fullName>
    </submittedName>
</protein>
<dbReference type="EMBL" id="QCZG01000010">
    <property type="protein sequence ID" value="PWA12323.1"/>
    <property type="molecule type" value="Genomic_DNA"/>
</dbReference>
<evidence type="ECO:0000313" key="2">
    <source>
        <dbReference type="Proteomes" id="UP000245998"/>
    </source>
</evidence>
<dbReference type="AlphaFoldDB" id="A0A2U1K5Q8"/>
<proteinExistence type="predicted"/>
<organism evidence="1 2">
    <name type="scientific">Pueribacillus theae</name>
    <dbReference type="NCBI Taxonomy" id="2171751"/>
    <lineage>
        <taxon>Bacteria</taxon>
        <taxon>Bacillati</taxon>
        <taxon>Bacillota</taxon>
        <taxon>Bacilli</taxon>
        <taxon>Bacillales</taxon>
        <taxon>Bacillaceae</taxon>
        <taxon>Pueribacillus</taxon>
    </lineage>
</organism>
<keyword evidence="2" id="KW-1185">Reference proteome</keyword>
<sequence length="60" mass="7076">MITWMIKKEPKAILTLCSFFPAKDLQSMKFFGEEMLIFRWLHPRVLISELICLLASTNED</sequence>
<dbReference type="Proteomes" id="UP000245998">
    <property type="component" value="Unassembled WGS sequence"/>
</dbReference>
<gene>
    <name evidence="1" type="ORF">DCC39_06815</name>
</gene>
<reference evidence="1 2" key="1">
    <citation type="submission" date="2018-04" db="EMBL/GenBank/DDBJ databases">
        <title>Camelliibacillus theae gen. nov., sp. nov., isolated from Pu'er tea.</title>
        <authorList>
            <person name="Niu L."/>
        </authorList>
    </citation>
    <scope>NUCLEOTIDE SEQUENCE [LARGE SCALE GENOMIC DNA]</scope>
    <source>
        <strain evidence="1 2">T8</strain>
    </source>
</reference>